<dbReference type="InterPro" id="IPR015943">
    <property type="entry name" value="WD40/YVTN_repeat-like_dom_sf"/>
</dbReference>
<dbReference type="InterPro" id="IPR036322">
    <property type="entry name" value="WD40_repeat_dom_sf"/>
</dbReference>
<protein>
    <submittedName>
        <fullName evidence="3">Uncharacterized protein</fullName>
    </submittedName>
</protein>
<dbReference type="PANTHER" id="PTHR47232:SF1">
    <property type="entry name" value="TRANSDUCIN FAMILY PROTEIN _ WD-40 REPEAT FAMILY PROTEIN"/>
    <property type="match status" value="1"/>
</dbReference>
<feature type="region of interest" description="Disordered" evidence="2">
    <location>
        <begin position="115"/>
        <end position="226"/>
    </location>
</feature>
<evidence type="ECO:0000256" key="2">
    <source>
        <dbReference type="SAM" id="MobiDB-lite"/>
    </source>
</evidence>
<reference evidence="3" key="1">
    <citation type="submission" date="2024-03" db="EMBL/GenBank/DDBJ databases">
        <title>WGS assembly of Saponaria officinalis var. Norfolk2.</title>
        <authorList>
            <person name="Jenkins J."/>
            <person name="Shu S."/>
            <person name="Grimwood J."/>
            <person name="Barry K."/>
            <person name="Goodstein D."/>
            <person name="Schmutz J."/>
            <person name="Leebens-Mack J."/>
            <person name="Osbourn A."/>
        </authorList>
    </citation>
    <scope>NUCLEOTIDE SEQUENCE [LARGE SCALE GENOMIC DNA]</scope>
    <source>
        <strain evidence="3">JIC</strain>
    </source>
</reference>
<keyword evidence="1" id="KW-0853">WD repeat</keyword>
<evidence type="ECO:0000256" key="1">
    <source>
        <dbReference type="PROSITE-ProRule" id="PRU00221"/>
    </source>
</evidence>
<dbReference type="Pfam" id="PF00400">
    <property type="entry name" value="WD40"/>
    <property type="match status" value="1"/>
</dbReference>
<feature type="repeat" description="WD" evidence="1">
    <location>
        <begin position="247"/>
        <end position="282"/>
    </location>
</feature>
<feature type="compositionally biased region" description="Basic and acidic residues" evidence="2">
    <location>
        <begin position="215"/>
        <end position="224"/>
    </location>
</feature>
<dbReference type="SMART" id="SM00320">
    <property type="entry name" value="WD40"/>
    <property type="match status" value="6"/>
</dbReference>
<feature type="compositionally biased region" description="Polar residues" evidence="2">
    <location>
        <begin position="165"/>
        <end position="178"/>
    </location>
</feature>
<keyword evidence="4" id="KW-1185">Reference proteome</keyword>
<accession>A0AAW1MRQ9</accession>
<dbReference type="PROSITE" id="PS50082">
    <property type="entry name" value="WD_REPEATS_2"/>
    <property type="match status" value="1"/>
</dbReference>
<gene>
    <name evidence="3" type="ORF">RND81_02G045000</name>
</gene>
<dbReference type="PANTHER" id="PTHR47232">
    <property type="entry name" value="TRANSDUCIN FAMILY PROTEIN / WD-40 REPEAT FAMILY PROTEIN"/>
    <property type="match status" value="1"/>
</dbReference>
<dbReference type="Gene3D" id="2.130.10.10">
    <property type="entry name" value="YVTN repeat-like/Quinoprotein amine dehydrogenase"/>
    <property type="match status" value="2"/>
</dbReference>
<dbReference type="Proteomes" id="UP001443914">
    <property type="component" value="Unassembled WGS sequence"/>
</dbReference>
<feature type="compositionally biased region" description="Polar residues" evidence="2">
    <location>
        <begin position="138"/>
        <end position="155"/>
    </location>
</feature>
<dbReference type="InterPro" id="IPR001680">
    <property type="entry name" value="WD40_rpt"/>
</dbReference>
<proteinExistence type="predicted"/>
<sequence length="566" mass="63256">MNGNFMLKKPKTEITDSSSSDDDDHHHHKINNNNNTTITNSSKNIVNSTNNVVEEESESISGRDDYDEQEEALVALFEHRSNEVAHLRKRISYYTSQLEQAEQRVKDTENKLVRIRRKISEKKSNNPSTGAKKDVKPTYNTNSPGKSNEGASQRQPPAKPPLVISNVSQKPSRSTSMAETVGRATPSQSDSPMKGRSHGNPESEDSKSQAAGTKRKLEQKEHTELVPLVRSSPSPSLIRCNASTHISSQHKRKLRSLALCPVNDKLFITSALDGVVNLWQIQARGSGATRLSSLDCPSPKQRRWPEDIAWHPEGSKLVAVYSADGGDNQISVLDLNKSQSNARVSFLEEKPHVKGIINSISFMPWDDTYFVTGGSDHAVIFWKEEDGKWKPKPLHRNLHSSAVMGVSGMQHKQMVVSAGADKRIIGYDVLAGRADYKHQIESKCMSVVTNPRDFNLFMVQTGTPERQLRLFDIRLRHSELHVFGWKQESSESQSALINQAWSPDGLYISSGSADPMIHIFDIRYNSHKPSQSVQAHQKRVFKADWHASLPLLISISSDLNIGLHKI</sequence>
<feature type="compositionally biased region" description="Low complexity" evidence="2">
    <location>
        <begin position="31"/>
        <end position="52"/>
    </location>
</feature>
<dbReference type="AlphaFoldDB" id="A0AAW1MRQ9"/>
<comment type="caution">
    <text evidence="3">The sequence shown here is derived from an EMBL/GenBank/DDBJ whole genome shotgun (WGS) entry which is preliminary data.</text>
</comment>
<dbReference type="SUPFAM" id="SSF50978">
    <property type="entry name" value="WD40 repeat-like"/>
    <property type="match status" value="1"/>
</dbReference>
<feature type="region of interest" description="Disordered" evidence="2">
    <location>
        <begin position="1"/>
        <end position="66"/>
    </location>
</feature>
<evidence type="ECO:0000313" key="4">
    <source>
        <dbReference type="Proteomes" id="UP001443914"/>
    </source>
</evidence>
<dbReference type="EMBL" id="JBDFQZ010000002">
    <property type="protein sequence ID" value="KAK9748236.1"/>
    <property type="molecule type" value="Genomic_DNA"/>
</dbReference>
<evidence type="ECO:0000313" key="3">
    <source>
        <dbReference type="EMBL" id="KAK9748236.1"/>
    </source>
</evidence>
<name>A0AAW1MRQ9_SAPOF</name>
<organism evidence="3 4">
    <name type="scientific">Saponaria officinalis</name>
    <name type="common">Common soapwort</name>
    <name type="synonym">Lychnis saponaria</name>
    <dbReference type="NCBI Taxonomy" id="3572"/>
    <lineage>
        <taxon>Eukaryota</taxon>
        <taxon>Viridiplantae</taxon>
        <taxon>Streptophyta</taxon>
        <taxon>Embryophyta</taxon>
        <taxon>Tracheophyta</taxon>
        <taxon>Spermatophyta</taxon>
        <taxon>Magnoliopsida</taxon>
        <taxon>eudicotyledons</taxon>
        <taxon>Gunneridae</taxon>
        <taxon>Pentapetalae</taxon>
        <taxon>Caryophyllales</taxon>
        <taxon>Caryophyllaceae</taxon>
        <taxon>Caryophylleae</taxon>
        <taxon>Saponaria</taxon>
    </lineage>
</organism>